<protein>
    <recommendedName>
        <fullName evidence="4">Type 1 fimbrial protein</fullName>
    </recommendedName>
</protein>
<keyword evidence="1" id="KW-0732">Signal</keyword>
<dbReference type="AlphaFoldDB" id="A0A5J5FXV3"/>
<evidence type="ECO:0000313" key="2">
    <source>
        <dbReference type="EMBL" id="KAA8998434.1"/>
    </source>
</evidence>
<evidence type="ECO:0008006" key="4">
    <source>
        <dbReference type="Google" id="ProtNLM"/>
    </source>
</evidence>
<proteinExistence type="predicted"/>
<sequence length="101" mass="10820">MKKLTIDKKILLSLLLPLGLMMTAHNSKAADGIIRFRGAIVESPCTTGDSASPAVSCMRSGKTIEKAISLNNKTSALPYNLGTVKTVNIGKQEKILIISYD</sequence>
<feature type="signal peptide" evidence="1">
    <location>
        <begin position="1"/>
        <end position="29"/>
    </location>
</feature>
<gene>
    <name evidence="2" type="ORF">FJU30_15630</name>
</gene>
<dbReference type="EMBL" id="VYKJ01000008">
    <property type="protein sequence ID" value="KAA8998434.1"/>
    <property type="molecule type" value="Genomic_DNA"/>
</dbReference>
<dbReference type="Proteomes" id="UP000335415">
    <property type="component" value="Unassembled WGS sequence"/>
</dbReference>
<keyword evidence="3" id="KW-1185">Reference proteome</keyword>
<evidence type="ECO:0000256" key="1">
    <source>
        <dbReference type="SAM" id="SignalP"/>
    </source>
</evidence>
<evidence type="ECO:0000313" key="3">
    <source>
        <dbReference type="Proteomes" id="UP000335415"/>
    </source>
</evidence>
<comment type="caution">
    <text evidence="2">The sequence shown here is derived from an EMBL/GenBank/DDBJ whole genome shotgun (WGS) entry which is preliminary data.</text>
</comment>
<organism evidence="2 3">
    <name type="scientific">Affinibrenneria salicis</name>
    <dbReference type="NCBI Taxonomy" id="2590031"/>
    <lineage>
        <taxon>Bacteria</taxon>
        <taxon>Pseudomonadati</taxon>
        <taxon>Pseudomonadota</taxon>
        <taxon>Gammaproteobacteria</taxon>
        <taxon>Enterobacterales</taxon>
        <taxon>Pectobacteriaceae</taxon>
        <taxon>Affinibrenneria</taxon>
    </lineage>
</organism>
<name>A0A5J5FXV3_9GAMM</name>
<reference evidence="2 3" key="1">
    <citation type="submission" date="2019-09" db="EMBL/GenBank/DDBJ databases">
        <authorList>
            <person name="Li Y."/>
        </authorList>
    </citation>
    <scope>NUCLEOTIDE SEQUENCE [LARGE SCALE GENOMIC DNA]</scope>
    <source>
        <strain evidence="2 3">L3-3HA</strain>
    </source>
</reference>
<dbReference type="RefSeq" id="WP_150435912.1">
    <property type="nucleotide sequence ID" value="NZ_VYKJ01000008.1"/>
</dbReference>
<dbReference type="OrthoDB" id="6046808at2"/>
<accession>A0A5J5FXV3</accession>
<feature type="chain" id="PRO_5023820637" description="Type 1 fimbrial protein" evidence="1">
    <location>
        <begin position="30"/>
        <end position="101"/>
    </location>
</feature>